<dbReference type="EMBL" id="MU865953">
    <property type="protein sequence ID" value="KAK4446954.1"/>
    <property type="molecule type" value="Genomic_DNA"/>
</dbReference>
<proteinExistence type="predicted"/>
<organism evidence="2 3">
    <name type="scientific">Podospora aff. communis PSN243</name>
    <dbReference type="NCBI Taxonomy" id="3040156"/>
    <lineage>
        <taxon>Eukaryota</taxon>
        <taxon>Fungi</taxon>
        <taxon>Dikarya</taxon>
        <taxon>Ascomycota</taxon>
        <taxon>Pezizomycotina</taxon>
        <taxon>Sordariomycetes</taxon>
        <taxon>Sordariomycetidae</taxon>
        <taxon>Sordariales</taxon>
        <taxon>Podosporaceae</taxon>
        <taxon>Podospora</taxon>
    </lineage>
</organism>
<feature type="domain" description="Heterokaryon incompatibility" evidence="1">
    <location>
        <begin position="95"/>
        <end position="261"/>
    </location>
</feature>
<evidence type="ECO:0000259" key="1">
    <source>
        <dbReference type="Pfam" id="PF06985"/>
    </source>
</evidence>
<dbReference type="AlphaFoldDB" id="A0AAV9GFQ5"/>
<dbReference type="InterPro" id="IPR052895">
    <property type="entry name" value="HetReg/Transcr_Mod"/>
</dbReference>
<reference evidence="2" key="1">
    <citation type="journal article" date="2023" name="Mol. Phylogenet. Evol.">
        <title>Genome-scale phylogeny and comparative genomics of the fungal order Sordariales.</title>
        <authorList>
            <person name="Hensen N."/>
            <person name="Bonometti L."/>
            <person name="Westerberg I."/>
            <person name="Brannstrom I.O."/>
            <person name="Guillou S."/>
            <person name="Cros-Aarteil S."/>
            <person name="Calhoun S."/>
            <person name="Haridas S."/>
            <person name="Kuo A."/>
            <person name="Mondo S."/>
            <person name="Pangilinan J."/>
            <person name="Riley R."/>
            <person name="LaButti K."/>
            <person name="Andreopoulos B."/>
            <person name="Lipzen A."/>
            <person name="Chen C."/>
            <person name="Yan M."/>
            <person name="Daum C."/>
            <person name="Ng V."/>
            <person name="Clum A."/>
            <person name="Steindorff A."/>
            <person name="Ohm R.A."/>
            <person name="Martin F."/>
            <person name="Silar P."/>
            <person name="Natvig D.O."/>
            <person name="Lalanne C."/>
            <person name="Gautier V."/>
            <person name="Ament-Velasquez S.L."/>
            <person name="Kruys A."/>
            <person name="Hutchinson M.I."/>
            <person name="Powell A.J."/>
            <person name="Barry K."/>
            <person name="Miller A.N."/>
            <person name="Grigoriev I.V."/>
            <person name="Debuchy R."/>
            <person name="Gladieux P."/>
            <person name="Hiltunen Thoren M."/>
            <person name="Johannesson H."/>
        </authorList>
    </citation>
    <scope>NUCLEOTIDE SEQUENCE</scope>
    <source>
        <strain evidence="2">PSN243</strain>
    </source>
</reference>
<protein>
    <recommendedName>
        <fullName evidence="1">Heterokaryon incompatibility domain-containing protein</fullName>
    </recommendedName>
</protein>
<sequence length="809" mass="91579">MAAEQHDYAELQTETKLKDLGQRLVTLSVANRETLLSIASREANRRRDEAAAVLDRLQQLNPTVASYFSPKSYAISELPLRMICTQELDSVESFIVVSYSWHCPSWKLADGAKPIAPGWAISQPMVDAIMGHRQNEQEAVWLDRLCIDQNDERDKELHIGTMDLVYRSARRVIILFEDIELTKEEGDAGVTYAAFYRDLCDQVSDRNLEGKERSDFINSYFPSREKEYREQGKGHLVQDIRPFLLKMLSSRWYTRAWCAHESRVVRHSRVNNPLILCFDHQGQVLSFEFSFIFLLANIFANMELMAKNDFLHALDSNPTGLQQLRIRMQRLFHLDNENASAMEHLASVIQFGCLHKGDLISIALNTSGIPLIFSGQHNVKTDEDTIWLFSVLTLAAGDVQPLIFEGERLRFANPDGSQAASWMSHPREYFHGDRLCTPLAHSITEIKRDYIELDLLIFPTLTSEPSPAAQETALKMVETYHLLDLAMELMCPPDVDVSGERAIERYIREQVYLLQGQRIDRTSLAKFLCAWLACGIHNGLDWMTGFPERIRRSTEARERQLETGTLGIARDERLVDAAAAILDYFGAEGRAFTNPVTPGSDTKTLIGQLTKFLTTILDPRIGGLSNHPQLLPFTATSVQMVDCAITSSSFSRSWIAVPAALAHLTAWRKRAWVVEPFDLQDTSDNTGGRLRGLRQEFVQGQKWVDAYPFLRHDGTKSRLAIGGEGSRVGWRMWGNREICGCEDLGSYCEMLAKNGNDAGDASMIEAAEGSVVLLRKQRVYGSVELDYQRIKRIAEDFRKAIAENEEEAR</sequence>
<comment type="caution">
    <text evidence="2">The sequence shown here is derived from an EMBL/GenBank/DDBJ whole genome shotgun (WGS) entry which is preliminary data.</text>
</comment>
<dbReference type="Proteomes" id="UP001321760">
    <property type="component" value="Unassembled WGS sequence"/>
</dbReference>
<reference evidence="2" key="2">
    <citation type="submission" date="2023-05" db="EMBL/GenBank/DDBJ databases">
        <authorList>
            <consortium name="Lawrence Berkeley National Laboratory"/>
            <person name="Steindorff A."/>
            <person name="Hensen N."/>
            <person name="Bonometti L."/>
            <person name="Westerberg I."/>
            <person name="Brannstrom I.O."/>
            <person name="Guillou S."/>
            <person name="Cros-Aarteil S."/>
            <person name="Calhoun S."/>
            <person name="Haridas S."/>
            <person name="Kuo A."/>
            <person name="Mondo S."/>
            <person name="Pangilinan J."/>
            <person name="Riley R."/>
            <person name="Labutti K."/>
            <person name="Andreopoulos B."/>
            <person name="Lipzen A."/>
            <person name="Chen C."/>
            <person name="Yanf M."/>
            <person name="Daum C."/>
            <person name="Ng V."/>
            <person name="Clum A."/>
            <person name="Ohm R."/>
            <person name="Martin F."/>
            <person name="Silar P."/>
            <person name="Natvig D."/>
            <person name="Lalanne C."/>
            <person name="Gautier V."/>
            <person name="Ament-Velasquez S.L."/>
            <person name="Kruys A."/>
            <person name="Hutchinson M.I."/>
            <person name="Powell A.J."/>
            <person name="Barry K."/>
            <person name="Miller A.N."/>
            <person name="Grigoriev I.V."/>
            <person name="Debuchy R."/>
            <person name="Gladieux P."/>
            <person name="Thoren M.H."/>
            <person name="Johannesson H."/>
        </authorList>
    </citation>
    <scope>NUCLEOTIDE SEQUENCE</scope>
    <source>
        <strain evidence="2">PSN243</strain>
    </source>
</reference>
<accession>A0AAV9GFQ5</accession>
<gene>
    <name evidence="2" type="ORF">QBC34DRAFT_355891</name>
</gene>
<evidence type="ECO:0000313" key="2">
    <source>
        <dbReference type="EMBL" id="KAK4446954.1"/>
    </source>
</evidence>
<name>A0AAV9GFQ5_9PEZI</name>
<keyword evidence="3" id="KW-1185">Reference proteome</keyword>
<dbReference type="Pfam" id="PF06985">
    <property type="entry name" value="HET"/>
    <property type="match status" value="1"/>
</dbReference>
<evidence type="ECO:0000313" key="3">
    <source>
        <dbReference type="Proteomes" id="UP001321760"/>
    </source>
</evidence>
<dbReference type="PANTHER" id="PTHR24148:SF73">
    <property type="entry name" value="HET DOMAIN PROTEIN (AFU_ORTHOLOGUE AFUA_8G01020)"/>
    <property type="match status" value="1"/>
</dbReference>
<dbReference type="InterPro" id="IPR010730">
    <property type="entry name" value="HET"/>
</dbReference>
<dbReference type="PANTHER" id="PTHR24148">
    <property type="entry name" value="ANKYRIN REPEAT DOMAIN-CONTAINING PROTEIN 39 HOMOLOG-RELATED"/>
    <property type="match status" value="1"/>
</dbReference>